<comment type="subunit">
    <text evidence="3">F-type ATPases have 2 components, CF(1) - the catalytic core - and CF(0) - the membrane proton channel.</text>
</comment>
<evidence type="ECO:0000256" key="1">
    <source>
        <dbReference type="ARBA" id="ARBA00004304"/>
    </source>
</evidence>
<geneLocation type="mitochondrion" evidence="14"/>
<organism evidence="14">
    <name type="scientific">Lepas australis</name>
    <dbReference type="NCBI Taxonomy" id="479279"/>
    <lineage>
        <taxon>Eukaryota</taxon>
        <taxon>Metazoa</taxon>
        <taxon>Ecdysozoa</taxon>
        <taxon>Arthropoda</taxon>
        <taxon>Crustacea</taxon>
        <taxon>Multicrustacea</taxon>
        <taxon>Cirripedia</taxon>
        <taxon>Thoracica</taxon>
        <taxon>Thoracicalcarea</taxon>
        <taxon>Scalpellomorpha</taxon>
        <taxon>Lepadoidea</taxon>
        <taxon>Lepadidae</taxon>
        <taxon>Lepas</taxon>
    </lineage>
</organism>
<dbReference type="GO" id="GO:0015986">
    <property type="term" value="P:proton motive force-driven ATP synthesis"/>
    <property type="evidence" value="ECO:0007669"/>
    <property type="project" value="InterPro"/>
</dbReference>
<evidence type="ECO:0000256" key="9">
    <source>
        <dbReference type="ARBA" id="ARBA00023065"/>
    </source>
</evidence>
<keyword evidence="4 12" id="KW-0813">Transport</keyword>
<dbReference type="GO" id="GO:0045259">
    <property type="term" value="C:proton-transporting ATP synthase complex"/>
    <property type="evidence" value="ECO:0007669"/>
    <property type="project" value="UniProtKB-KW"/>
</dbReference>
<protein>
    <recommendedName>
        <fullName evidence="12">ATP synthase complex subunit 8</fullName>
    </recommendedName>
</protein>
<evidence type="ECO:0000256" key="6">
    <source>
        <dbReference type="ARBA" id="ARBA00022692"/>
    </source>
</evidence>
<evidence type="ECO:0000256" key="3">
    <source>
        <dbReference type="ARBA" id="ARBA00011291"/>
    </source>
</evidence>
<evidence type="ECO:0000256" key="2">
    <source>
        <dbReference type="ARBA" id="ARBA00008892"/>
    </source>
</evidence>
<evidence type="ECO:0000256" key="10">
    <source>
        <dbReference type="ARBA" id="ARBA00023128"/>
    </source>
</evidence>
<evidence type="ECO:0000256" key="7">
    <source>
        <dbReference type="ARBA" id="ARBA00022781"/>
    </source>
</evidence>
<evidence type="ECO:0000256" key="11">
    <source>
        <dbReference type="ARBA" id="ARBA00023136"/>
    </source>
</evidence>
<keyword evidence="9 12" id="KW-0406">Ion transport</keyword>
<keyword evidence="6 12" id="KW-0812">Transmembrane</keyword>
<keyword evidence="5 12" id="KW-0138">CF(0)</keyword>
<comment type="similarity">
    <text evidence="2 12">Belongs to the ATPase protein 8 family.</text>
</comment>
<dbReference type="InterPro" id="IPR001421">
    <property type="entry name" value="ATP8_metazoa"/>
</dbReference>
<dbReference type="GeneID" id="20833013"/>
<evidence type="ECO:0000256" key="13">
    <source>
        <dbReference type="SAM" id="Phobius"/>
    </source>
</evidence>
<evidence type="ECO:0000256" key="4">
    <source>
        <dbReference type="ARBA" id="ARBA00022448"/>
    </source>
</evidence>
<evidence type="ECO:0000256" key="12">
    <source>
        <dbReference type="RuleBase" id="RU003661"/>
    </source>
</evidence>
<keyword evidence="8 13" id="KW-1133">Transmembrane helix</keyword>
<dbReference type="EMBL" id="KM017964">
    <property type="protein sequence ID" value="AIQ85050.1"/>
    <property type="molecule type" value="Genomic_DNA"/>
</dbReference>
<name>A0A089NEZ3_9CRUS</name>
<keyword evidence="11 13" id="KW-0472">Membrane</keyword>
<evidence type="ECO:0000313" key="14">
    <source>
        <dbReference type="EMBL" id="AIQ85050.1"/>
    </source>
</evidence>
<gene>
    <name evidence="14" type="primary">ATP8</name>
</gene>
<comment type="subcellular location">
    <subcellularLocation>
        <location evidence="1 12">Mitochondrion membrane</location>
        <topology evidence="1 12">Single-pass membrane protein</topology>
    </subcellularLocation>
</comment>
<feature type="transmembrane region" description="Helical" evidence="13">
    <location>
        <begin position="6"/>
        <end position="29"/>
    </location>
</feature>
<keyword evidence="7 12" id="KW-0375">Hydrogen ion transport</keyword>
<dbReference type="GO" id="GO:0031966">
    <property type="term" value="C:mitochondrial membrane"/>
    <property type="evidence" value="ECO:0007669"/>
    <property type="project" value="UniProtKB-SubCell"/>
</dbReference>
<dbReference type="Pfam" id="PF00895">
    <property type="entry name" value="ATP-synt_8"/>
    <property type="match status" value="1"/>
</dbReference>
<dbReference type="AlphaFoldDB" id="A0A089NEZ3"/>
<dbReference type="RefSeq" id="YP_009092510.1">
    <property type="nucleotide sequence ID" value="NC_025295.1"/>
</dbReference>
<accession>A0A089NEZ3</accession>
<dbReference type="CTD" id="4509"/>
<evidence type="ECO:0000256" key="8">
    <source>
        <dbReference type="ARBA" id="ARBA00022989"/>
    </source>
</evidence>
<keyword evidence="10 12" id="KW-0496">Mitochondrion</keyword>
<reference evidence="14" key="1">
    <citation type="journal article" date="2014" name="Mitochondrial DNA">
        <title>The Complete Mitochondrial Genome of the Antarctic barnacle Lepas australis (Crustacea, Maxillopoda, Cirripedea).</title>
        <authorList>
            <person name="BaeK Y.-S."/>
            <person name="Kim I.-H."/>
            <person name="Min G.-S."/>
            <person name="Choi H.-G."/>
            <person name="Kim S."/>
        </authorList>
    </citation>
    <scope>NUCLEOTIDE SEQUENCE</scope>
</reference>
<proteinExistence type="inferred from homology"/>
<sequence length="52" mass="6084">MPHMAPIAWTLILIFSLALIMIMASMVYFSYHPVSPFQKSEEINVSNVNWKW</sequence>
<evidence type="ECO:0000256" key="5">
    <source>
        <dbReference type="ARBA" id="ARBA00022547"/>
    </source>
</evidence>
<dbReference type="GO" id="GO:0015078">
    <property type="term" value="F:proton transmembrane transporter activity"/>
    <property type="evidence" value="ECO:0007669"/>
    <property type="project" value="InterPro"/>
</dbReference>